<accession>A0ACC0KEI2</accession>
<proteinExistence type="predicted"/>
<comment type="caution">
    <text evidence="1">The sequence shown here is derived from an EMBL/GenBank/DDBJ whole genome shotgun (WGS) entry which is preliminary data.</text>
</comment>
<reference evidence="1 2" key="1">
    <citation type="journal article" date="2022" name="Genome Biol. Evol.">
        <title>The Spruce Budworm Genome: Reconstructing the Evolutionary History of Antifreeze Proteins.</title>
        <authorList>
            <person name="Beliveau C."/>
            <person name="Gagne P."/>
            <person name="Picq S."/>
            <person name="Vernygora O."/>
            <person name="Keeling C.I."/>
            <person name="Pinkney K."/>
            <person name="Doucet D."/>
            <person name="Wen F."/>
            <person name="Johnston J.S."/>
            <person name="Maaroufi H."/>
            <person name="Boyle B."/>
            <person name="Laroche J."/>
            <person name="Dewar K."/>
            <person name="Juretic N."/>
            <person name="Blackburn G."/>
            <person name="Nisole A."/>
            <person name="Brunet B."/>
            <person name="Brandao M."/>
            <person name="Lumley L."/>
            <person name="Duan J."/>
            <person name="Quan G."/>
            <person name="Lucarotti C.J."/>
            <person name="Roe A.D."/>
            <person name="Sperling F.A.H."/>
            <person name="Levesque R.C."/>
            <person name="Cusson M."/>
        </authorList>
    </citation>
    <scope>NUCLEOTIDE SEQUENCE [LARGE SCALE GENOMIC DNA]</scope>
    <source>
        <strain evidence="1">Glfc:IPQL:Cfum</strain>
    </source>
</reference>
<evidence type="ECO:0000313" key="2">
    <source>
        <dbReference type="Proteomes" id="UP001064048"/>
    </source>
</evidence>
<organism evidence="1 2">
    <name type="scientific">Choristoneura fumiferana</name>
    <name type="common">Spruce budworm moth</name>
    <name type="synonym">Archips fumiferana</name>
    <dbReference type="NCBI Taxonomy" id="7141"/>
    <lineage>
        <taxon>Eukaryota</taxon>
        <taxon>Metazoa</taxon>
        <taxon>Ecdysozoa</taxon>
        <taxon>Arthropoda</taxon>
        <taxon>Hexapoda</taxon>
        <taxon>Insecta</taxon>
        <taxon>Pterygota</taxon>
        <taxon>Neoptera</taxon>
        <taxon>Endopterygota</taxon>
        <taxon>Lepidoptera</taxon>
        <taxon>Glossata</taxon>
        <taxon>Ditrysia</taxon>
        <taxon>Tortricoidea</taxon>
        <taxon>Tortricidae</taxon>
        <taxon>Tortricinae</taxon>
        <taxon>Choristoneura</taxon>
    </lineage>
</organism>
<name>A0ACC0KEI2_CHOFU</name>
<protein>
    <submittedName>
        <fullName evidence="1">Uncharacterized protein</fullName>
    </submittedName>
</protein>
<dbReference type="Proteomes" id="UP001064048">
    <property type="component" value="Chromosome 21"/>
</dbReference>
<sequence length="236" mass="23737">MIQGHNGQMGGPPINMPMAGPNIMQGYQGWGTSPGQTSYAGYGAAGAGAGPASYQGWGAPPAPQAPPHAPAWPASNNYTQHTQPPAQGYGSYANYSSAPAGASAGATWNNNWNMPQNSNSTGSGSYVPLSEGGEMYGRGAGGAGGGGAPALTGALSSAALSKSSSADYSSYQQYPPAYQQDQGSSYGGGASRGYGGADYHAAAPQGQPPGVHSHSHPHHAPKHFNANDFNKEWPAA</sequence>
<keyword evidence="2" id="KW-1185">Reference proteome</keyword>
<gene>
    <name evidence="1" type="ORF">MSG28_012494</name>
</gene>
<dbReference type="EMBL" id="CM046121">
    <property type="protein sequence ID" value="KAI8434476.1"/>
    <property type="molecule type" value="Genomic_DNA"/>
</dbReference>
<evidence type="ECO:0000313" key="1">
    <source>
        <dbReference type="EMBL" id="KAI8434476.1"/>
    </source>
</evidence>